<dbReference type="InterPro" id="IPR038770">
    <property type="entry name" value="Na+/solute_symporter_sf"/>
</dbReference>
<gene>
    <name evidence="9" type="ORF">GCM10025881_20950</name>
</gene>
<evidence type="ECO:0000256" key="8">
    <source>
        <dbReference type="SAM" id="Phobius"/>
    </source>
</evidence>
<dbReference type="Proteomes" id="UP001157034">
    <property type="component" value="Unassembled WGS sequence"/>
</dbReference>
<dbReference type="Pfam" id="PF03547">
    <property type="entry name" value="Mem_trans"/>
    <property type="match status" value="2"/>
</dbReference>
<dbReference type="PANTHER" id="PTHR36838:SF1">
    <property type="entry name" value="SLR1864 PROTEIN"/>
    <property type="match status" value="1"/>
</dbReference>
<feature type="transmembrane region" description="Helical" evidence="8">
    <location>
        <begin position="34"/>
        <end position="55"/>
    </location>
</feature>
<feature type="transmembrane region" description="Helical" evidence="8">
    <location>
        <begin position="252"/>
        <end position="272"/>
    </location>
</feature>
<keyword evidence="5 8" id="KW-0812">Transmembrane</keyword>
<dbReference type="EMBL" id="BSVB01000001">
    <property type="protein sequence ID" value="GMA95271.1"/>
    <property type="molecule type" value="Genomic_DNA"/>
</dbReference>
<evidence type="ECO:0000256" key="3">
    <source>
        <dbReference type="ARBA" id="ARBA00022448"/>
    </source>
</evidence>
<sequence>MTGVLIGFAIIAVVIGAGYLIARIDLLGAEGQRVLTRLAFFVLLPCLLFATVATADLRRVFSSVLPVAAITAVICIGIVVVAGLLWRRPLPESMVGGLGAGYVNANNIGLPVSAYILGDATSSVPVILLQVIVIAPIALAVLDISTSGCFTLGRILLQPVKNPLILGSALGLVVNLAGIRLPAPVLEPFTLVGAAAVPVVLLSFGISLRGRRPLAAGSDRRLVILASAVKVLLMPALAWVVGAFVLHLHGHALFVVVVLAALPAAQNVFNYAQRYGRGAAVARDVVLITTALSLPAMFVIAALLAPR</sequence>
<evidence type="ECO:0000256" key="7">
    <source>
        <dbReference type="ARBA" id="ARBA00023136"/>
    </source>
</evidence>
<organism evidence="9 10">
    <name type="scientific">Pseudolysinimonas kribbensis</name>
    <dbReference type="NCBI Taxonomy" id="433641"/>
    <lineage>
        <taxon>Bacteria</taxon>
        <taxon>Bacillati</taxon>
        <taxon>Actinomycetota</taxon>
        <taxon>Actinomycetes</taxon>
        <taxon>Micrococcales</taxon>
        <taxon>Microbacteriaceae</taxon>
        <taxon>Pseudolysinimonas</taxon>
    </lineage>
</organism>
<feature type="transmembrane region" description="Helical" evidence="8">
    <location>
        <begin position="98"/>
        <end position="117"/>
    </location>
</feature>
<feature type="transmembrane region" description="Helical" evidence="8">
    <location>
        <begin position="67"/>
        <end position="86"/>
    </location>
</feature>
<dbReference type="InterPro" id="IPR004776">
    <property type="entry name" value="Mem_transp_PIN-like"/>
</dbReference>
<dbReference type="Gene3D" id="1.20.1530.20">
    <property type="match status" value="1"/>
</dbReference>
<feature type="transmembrane region" description="Helical" evidence="8">
    <location>
        <begin position="6"/>
        <end position="22"/>
    </location>
</feature>
<name>A0ABQ6K947_9MICO</name>
<feature type="transmembrane region" description="Helical" evidence="8">
    <location>
        <begin position="163"/>
        <end position="183"/>
    </location>
</feature>
<keyword evidence="10" id="KW-1185">Reference proteome</keyword>
<proteinExistence type="inferred from homology"/>
<evidence type="ECO:0000313" key="9">
    <source>
        <dbReference type="EMBL" id="GMA95271.1"/>
    </source>
</evidence>
<protein>
    <submittedName>
        <fullName evidence="9">Membrane protein</fullName>
    </submittedName>
</protein>
<comment type="similarity">
    <text evidence="2">Belongs to the auxin efflux carrier (TC 2.A.69) family.</text>
</comment>
<evidence type="ECO:0000256" key="2">
    <source>
        <dbReference type="ARBA" id="ARBA00010145"/>
    </source>
</evidence>
<dbReference type="PANTHER" id="PTHR36838">
    <property type="entry name" value="AUXIN EFFLUX CARRIER FAMILY PROTEIN"/>
    <property type="match status" value="1"/>
</dbReference>
<keyword evidence="6 8" id="KW-1133">Transmembrane helix</keyword>
<keyword evidence="4" id="KW-1003">Cell membrane</keyword>
<accession>A0ABQ6K947</accession>
<evidence type="ECO:0000256" key="5">
    <source>
        <dbReference type="ARBA" id="ARBA00022692"/>
    </source>
</evidence>
<evidence type="ECO:0000256" key="6">
    <source>
        <dbReference type="ARBA" id="ARBA00022989"/>
    </source>
</evidence>
<evidence type="ECO:0000256" key="4">
    <source>
        <dbReference type="ARBA" id="ARBA00022475"/>
    </source>
</evidence>
<comment type="caution">
    <text evidence="9">The sequence shown here is derived from an EMBL/GenBank/DDBJ whole genome shotgun (WGS) entry which is preliminary data.</text>
</comment>
<feature type="transmembrane region" description="Helical" evidence="8">
    <location>
        <begin position="284"/>
        <end position="305"/>
    </location>
</feature>
<feature type="transmembrane region" description="Helical" evidence="8">
    <location>
        <begin position="123"/>
        <end position="142"/>
    </location>
</feature>
<feature type="transmembrane region" description="Helical" evidence="8">
    <location>
        <begin position="189"/>
        <end position="210"/>
    </location>
</feature>
<evidence type="ECO:0000256" key="1">
    <source>
        <dbReference type="ARBA" id="ARBA00004651"/>
    </source>
</evidence>
<feature type="transmembrane region" description="Helical" evidence="8">
    <location>
        <begin position="222"/>
        <end position="246"/>
    </location>
</feature>
<evidence type="ECO:0000313" key="10">
    <source>
        <dbReference type="Proteomes" id="UP001157034"/>
    </source>
</evidence>
<dbReference type="RefSeq" id="WP_284254056.1">
    <property type="nucleotide sequence ID" value="NZ_BAAAQO010000002.1"/>
</dbReference>
<keyword evidence="7 8" id="KW-0472">Membrane</keyword>
<keyword evidence="3" id="KW-0813">Transport</keyword>
<comment type="subcellular location">
    <subcellularLocation>
        <location evidence="1">Cell membrane</location>
        <topology evidence="1">Multi-pass membrane protein</topology>
    </subcellularLocation>
</comment>
<reference evidence="10" key="1">
    <citation type="journal article" date="2019" name="Int. J. Syst. Evol. Microbiol.">
        <title>The Global Catalogue of Microorganisms (GCM) 10K type strain sequencing project: providing services to taxonomists for standard genome sequencing and annotation.</title>
        <authorList>
            <consortium name="The Broad Institute Genomics Platform"/>
            <consortium name="The Broad Institute Genome Sequencing Center for Infectious Disease"/>
            <person name="Wu L."/>
            <person name="Ma J."/>
        </authorList>
    </citation>
    <scope>NUCLEOTIDE SEQUENCE [LARGE SCALE GENOMIC DNA]</scope>
    <source>
        <strain evidence="10">NBRC 108894</strain>
    </source>
</reference>